<dbReference type="SUPFAM" id="SSF51735">
    <property type="entry name" value="NAD(P)-binding Rossmann-fold domains"/>
    <property type="match status" value="1"/>
</dbReference>
<dbReference type="AlphaFoldDB" id="A0A5J5DIH2"/>
<dbReference type="SUPFAM" id="SSF56327">
    <property type="entry name" value="LDH C-terminal domain-like"/>
    <property type="match status" value="1"/>
</dbReference>
<feature type="non-terminal residue" evidence="4">
    <location>
        <position position="117"/>
    </location>
</feature>
<evidence type="ECO:0000259" key="3">
    <source>
        <dbReference type="Pfam" id="PF02866"/>
    </source>
</evidence>
<sequence>MPEPIRVVVTGAAGQIAYSLLYSIAKGDVFGKDQVAMRCGVSSDKVKNVIIWGNHSSTQYPDVHHAKVNVHGSETPAYDANKTWKMVDGLPVNDFSRAKMDATAAELVEERDTAMDF</sequence>
<evidence type="ECO:0000256" key="1">
    <source>
        <dbReference type="ARBA" id="ARBA00009613"/>
    </source>
</evidence>
<organism evidence="4 5">
    <name type="scientific">Etheostoma spectabile</name>
    <name type="common">orangethroat darter</name>
    <dbReference type="NCBI Taxonomy" id="54343"/>
    <lineage>
        <taxon>Eukaryota</taxon>
        <taxon>Metazoa</taxon>
        <taxon>Chordata</taxon>
        <taxon>Craniata</taxon>
        <taxon>Vertebrata</taxon>
        <taxon>Euteleostomi</taxon>
        <taxon>Actinopterygii</taxon>
        <taxon>Neopterygii</taxon>
        <taxon>Teleostei</taxon>
        <taxon>Neoteleostei</taxon>
        <taxon>Acanthomorphata</taxon>
        <taxon>Eupercaria</taxon>
        <taxon>Perciformes</taxon>
        <taxon>Percoidei</taxon>
        <taxon>Percidae</taxon>
        <taxon>Etheostomatinae</taxon>
        <taxon>Etheostoma</taxon>
    </lineage>
</organism>
<evidence type="ECO:0000313" key="4">
    <source>
        <dbReference type="EMBL" id="KAA8593147.1"/>
    </source>
</evidence>
<dbReference type="InterPro" id="IPR036291">
    <property type="entry name" value="NAD(P)-bd_dom_sf"/>
</dbReference>
<evidence type="ECO:0000313" key="5">
    <source>
        <dbReference type="Proteomes" id="UP000327493"/>
    </source>
</evidence>
<gene>
    <name evidence="4" type="ORF">FQN60_018602</name>
</gene>
<dbReference type="Gene3D" id="3.90.110.10">
    <property type="entry name" value="Lactate dehydrogenase/glycoside hydrolase, family 4, C-terminal"/>
    <property type="match status" value="2"/>
</dbReference>
<dbReference type="GO" id="GO:0016615">
    <property type="term" value="F:malate dehydrogenase activity"/>
    <property type="evidence" value="ECO:0007669"/>
    <property type="project" value="InterPro"/>
</dbReference>
<keyword evidence="2" id="KW-0560">Oxidoreductase</keyword>
<dbReference type="GO" id="GO:0006108">
    <property type="term" value="P:malate metabolic process"/>
    <property type="evidence" value="ECO:0007669"/>
    <property type="project" value="InterPro"/>
</dbReference>
<keyword evidence="5" id="KW-1185">Reference proteome</keyword>
<comment type="similarity">
    <text evidence="1">Belongs to the LDH/MDH superfamily. MDH type 2 family.</text>
</comment>
<proteinExistence type="inferred from homology"/>
<dbReference type="InterPro" id="IPR010945">
    <property type="entry name" value="Malate_DH_type2"/>
</dbReference>
<name>A0A5J5DIH2_9PERO</name>
<comment type="caution">
    <text evidence="4">The sequence shown here is derived from an EMBL/GenBank/DDBJ whole genome shotgun (WGS) entry which is preliminary data.</text>
</comment>
<dbReference type="InterPro" id="IPR015955">
    <property type="entry name" value="Lactate_DH/Glyco_Ohase_4_C"/>
</dbReference>
<dbReference type="Pfam" id="PF02866">
    <property type="entry name" value="Ldh_1_C"/>
    <property type="match status" value="1"/>
</dbReference>
<dbReference type="InterPro" id="IPR022383">
    <property type="entry name" value="Lactate/malate_DH_C"/>
</dbReference>
<evidence type="ECO:0000256" key="2">
    <source>
        <dbReference type="ARBA" id="ARBA00023002"/>
    </source>
</evidence>
<dbReference type="PANTHER" id="PTHR23382">
    <property type="entry name" value="MALATE DEHYDROGENASE"/>
    <property type="match status" value="1"/>
</dbReference>
<dbReference type="GO" id="GO:0016616">
    <property type="term" value="F:oxidoreductase activity, acting on the CH-OH group of donors, NAD or NADP as acceptor"/>
    <property type="evidence" value="ECO:0007669"/>
    <property type="project" value="InterPro"/>
</dbReference>
<feature type="domain" description="Lactate/malate dehydrogenase C-terminal" evidence="3">
    <location>
        <begin position="33"/>
        <end position="74"/>
    </location>
</feature>
<protein>
    <recommendedName>
        <fullName evidence="3">Lactate/malate dehydrogenase C-terminal domain-containing protein</fullName>
    </recommendedName>
</protein>
<dbReference type="Proteomes" id="UP000327493">
    <property type="component" value="Chromosome 5"/>
</dbReference>
<dbReference type="EMBL" id="VOFY01000005">
    <property type="protein sequence ID" value="KAA8593147.1"/>
    <property type="molecule type" value="Genomic_DNA"/>
</dbReference>
<reference evidence="4 5" key="1">
    <citation type="submission" date="2019-08" db="EMBL/GenBank/DDBJ databases">
        <title>A chromosome-level genome assembly, high-density linkage maps, and genome scans reveal the genomic architecture of hybrid incompatibilities underlying speciation via character displacement in darters (Percidae: Etheostominae).</title>
        <authorList>
            <person name="Moran R.L."/>
            <person name="Catchen J.M."/>
            <person name="Fuller R.C."/>
        </authorList>
    </citation>
    <scope>NUCLEOTIDE SEQUENCE [LARGE SCALE GENOMIC DNA]</scope>
    <source>
        <strain evidence="4">EspeVRDwgs_2016</strain>
        <tissue evidence="4">Muscle</tissue>
    </source>
</reference>
<accession>A0A5J5DIH2</accession>